<protein>
    <submittedName>
        <fullName evidence="4">Carbohydrate-binding module family 20 isoform B</fullName>
    </submittedName>
</protein>
<reference evidence="4 5" key="1">
    <citation type="journal article" date="2018" name="Plant J.">
        <title>Genome sequences of Chlorella sorokiniana UTEX 1602 and Micractinium conductrix SAG 241.80: implications to maltose excretion by a green alga.</title>
        <authorList>
            <person name="Arriola M.B."/>
            <person name="Velmurugan N."/>
            <person name="Zhang Y."/>
            <person name="Plunkett M.H."/>
            <person name="Hondzo H."/>
            <person name="Barney B.M."/>
        </authorList>
    </citation>
    <scope>NUCLEOTIDE SEQUENCE [LARGE SCALE GENOMIC DNA]</scope>
    <source>
        <strain evidence="5">UTEX 1602</strain>
    </source>
</reference>
<dbReference type="GO" id="GO:2001070">
    <property type="term" value="F:starch binding"/>
    <property type="evidence" value="ECO:0007669"/>
    <property type="project" value="InterPro"/>
</dbReference>
<dbReference type="Pfam" id="PF00686">
    <property type="entry name" value="CBM_20"/>
    <property type="match status" value="1"/>
</dbReference>
<dbReference type="SUPFAM" id="SSF49452">
    <property type="entry name" value="Starch-binding domain-like"/>
    <property type="match status" value="1"/>
</dbReference>
<organism evidence="4 5">
    <name type="scientific">Chlorella sorokiniana</name>
    <name type="common">Freshwater green alga</name>
    <dbReference type="NCBI Taxonomy" id="3076"/>
    <lineage>
        <taxon>Eukaryota</taxon>
        <taxon>Viridiplantae</taxon>
        <taxon>Chlorophyta</taxon>
        <taxon>core chlorophytes</taxon>
        <taxon>Trebouxiophyceae</taxon>
        <taxon>Chlorellales</taxon>
        <taxon>Chlorellaceae</taxon>
        <taxon>Chlorella clade</taxon>
        <taxon>Chlorella</taxon>
    </lineage>
</organism>
<dbReference type="Gene3D" id="2.60.40.10">
    <property type="entry name" value="Immunoglobulins"/>
    <property type="match status" value="1"/>
</dbReference>
<dbReference type="AlphaFoldDB" id="A0A2P6TX89"/>
<feature type="coiled-coil region" evidence="1">
    <location>
        <begin position="82"/>
        <end position="172"/>
    </location>
</feature>
<dbReference type="STRING" id="3076.A0A2P6TX89"/>
<evidence type="ECO:0000256" key="2">
    <source>
        <dbReference type="SAM" id="MobiDB-lite"/>
    </source>
</evidence>
<sequence length="533" mass="55363">MRATAQAPSALSARPGSRLGAKPGARRSLVRCQASPDEPSIASKMAVALTAVSASWALGTGSPALAADAPAAPTRPAAELQAEVEKRNADALNKMANELEASKAAAVKSVKDLQARLAAEHAQMLKLQGELKSAKSELLDAQKEVEKEKGLLVSAKRQAAEAAEAARQAEMALRGQAGLDTLKSPLGLAATSGWTLAAIIAVTKGRKSDDESFDYDSAEGREKSAEMRAGMEAVRAEADTLRRDLTQQTQRLSELTAQLEQERGQNATLRETVLIMEAEVTDLEARMTMAKTEAFELQRKLETALKEQKSGGSGSKPALSLFSSSSSKPASSSTPKTTTPVSSSATPLDTASLNGRASALSGSGSGVTGSGKPVRVTFTLPQELPFGQSLKLVGSHPALGAWKEDMGLRMTWGDGHKWTTSVSLPAGTALEFKAVKIIEGPDARSEWEDGANHVLLVPSSGFNELFVKVEWGAGTSIMDNLPGSSSAASSSSSSSGINGSGSSSSAKKNDSHSTSSSKALASSRSSKWGGLLG</sequence>
<dbReference type="Proteomes" id="UP000239899">
    <property type="component" value="Unassembled WGS sequence"/>
</dbReference>
<dbReference type="SMART" id="SM01065">
    <property type="entry name" value="CBM_2"/>
    <property type="match status" value="1"/>
</dbReference>
<dbReference type="InterPro" id="IPR013783">
    <property type="entry name" value="Ig-like_fold"/>
</dbReference>
<dbReference type="InterPro" id="IPR013784">
    <property type="entry name" value="Carb-bd-like_fold"/>
</dbReference>
<keyword evidence="1" id="KW-0175">Coiled coil</keyword>
<dbReference type="InterPro" id="IPR002044">
    <property type="entry name" value="CBM20"/>
</dbReference>
<evidence type="ECO:0000313" key="5">
    <source>
        <dbReference type="Proteomes" id="UP000239899"/>
    </source>
</evidence>
<feature type="domain" description="CBM20" evidence="3">
    <location>
        <begin position="368"/>
        <end position="473"/>
    </location>
</feature>
<keyword evidence="5" id="KW-1185">Reference proteome</keyword>
<dbReference type="PANTHER" id="PTHR15048:SF0">
    <property type="entry name" value="STARCH-BINDING DOMAIN-CONTAINING PROTEIN 1"/>
    <property type="match status" value="1"/>
</dbReference>
<dbReference type="PANTHER" id="PTHR15048">
    <property type="entry name" value="STARCH-BINDING DOMAIN-CONTAINING PROTEIN 1"/>
    <property type="match status" value="1"/>
</dbReference>
<proteinExistence type="predicted"/>
<dbReference type="CDD" id="cd05467">
    <property type="entry name" value="CBM20"/>
    <property type="match status" value="1"/>
</dbReference>
<name>A0A2P6TX89_CHLSO</name>
<dbReference type="GO" id="GO:0016020">
    <property type="term" value="C:membrane"/>
    <property type="evidence" value="ECO:0007669"/>
    <property type="project" value="TreeGrafter"/>
</dbReference>
<dbReference type="EMBL" id="LHPG02000005">
    <property type="protein sequence ID" value="PRW58671.1"/>
    <property type="molecule type" value="Genomic_DNA"/>
</dbReference>
<feature type="region of interest" description="Disordered" evidence="2">
    <location>
        <begin position="306"/>
        <end position="371"/>
    </location>
</feature>
<feature type="region of interest" description="Disordered" evidence="2">
    <location>
        <begin position="1"/>
        <end position="29"/>
    </location>
</feature>
<accession>A0A2P6TX89</accession>
<feature type="compositionally biased region" description="Low complexity" evidence="2">
    <location>
        <begin position="483"/>
        <end position="526"/>
    </location>
</feature>
<evidence type="ECO:0000256" key="1">
    <source>
        <dbReference type="SAM" id="Coils"/>
    </source>
</evidence>
<feature type="compositionally biased region" description="Low complexity" evidence="2">
    <location>
        <begin position="315"/>
        <end position="362"/>
    </location>
</feature>
<evidence type="ECO:0000313" key="4">
    <source>
        <dbReference type="EMBL" id="PRW58671.1"/>
    </source>
</evidence>
<evidence type="ECO:0000259" key="3">
    <source>
        <dbReference type="PROSITE" id="PS51166"/>
    </source>
</evidence>
<dbReference type="PROSITE" id="PS51166">
    <property type="entry name" value="CBM20"/>
    <property type="match status" value="1"/>
</dbReference>
<dbReference type="OrthoDB" id="515916at2759"/>
<gene>
    <name evidence="4" type="ORF">C2E21_2990</name>
</gene>
<feature type="region of interest" description="Disordered" evidence="2">
    <location>
        <begin position="482"/>
        <end position="533"/>
    </location>
</feature>
<comment type="caution">
    <text evidence="4">The sequence shown here is derived from an EMBL/GenBank/DDBJ whole genome shotgun (WGS) entry which is preliminary data.</text>
</comment>